<dbReference type="Proteomes" id="UP000001753">
    <property type="component" value="Chromosome"/>
</dbReference>
<protein>
    <recommendedName>
        <fullName evidence="1">DISARM protein DrmE C-terminal domain-containing protein</fullName>
    </recommendedName>
</protein>
<comment type="caution">
    <text evidence="2">The sequence shown here is derived from an EMBL/GenBank/DDBJ whole genome shotgun (WGS) entry which is preliminary data.</text>
</comment>
<dbReference type="Pfam" id="PF24957">
    <property type="entry name" value="DrmE_C"/>
    <property type="match status" value="1"/>
</dbReference>
<proteinExistence type="predicted"/>
<accession>C2XQ57</accession>
<name>C2XQ57_BACMY</name>
<dbReference type="RefSeq" id="WP_002064041.1">
    <property type="nucleotide sequence ID" value="NZ_CM000737.1"/>
</dbReference>
<sequence>MNFNNLLNLYSLDKSIVLFEHVNSNELLLFAKNIENFKLEIGNRYENDEHLIEILSLLKKVFFKLAGSLTPYNEIVNRDIENKILSKFIQIKNSYPNLFSKVVIEIAKSFRQVIEVSNNNLLDYLCKLINRKAQVGLRVAIITKRAISVEERVLINNGLKSFLKISYFTENSFRKDIKVFDEVLYIGNPSYFGEYVRNTFKGRTVTFISYNIFTNSLKPKKVFEEIDKQGAYSTIFKNIIFGEGIERKSDVRLEEAELLNVAVSRFVEEQKKKIGVNSQDAVEASIIYLENERFLFAARDSKIRMFSPNEQNHLIKQLKFKDIEVDDYIVIRNERDTKLIAEVADQYILKNKAEYYRELQNGWKKRLRSNVKRKGIGKVSEILMRKYNVKTASIASLRLWCNEESICPQELNKILKALKYEDNRIKEIYEIMKEIQQAHIKAGRVISEKLMNELSNDILKELQEKGYYTFMSKELNGVSFNIERIVSIDHSVHLIAPYNLMRPINID</sequence>
<dbReference type="HOGENOM" id="CLU_537099_0_0_9"/>
<dbReference type="AlphaFoldDB" id="C2XQ57"/>
<feature type="domain" description="DISARM protein DrmE C-terminal" evidence="1">
    <location>
        <begin position="285"/>
        <end position="452"/>
    </location>
</feature>
<dbReference type="EMBL" id="ACMP01000034">
    <property type="protein sequence ID" value="EEL72187.1"/>
    <property type="molecule type" value="Genomic_DNA"/>
</dbReference>
<gene>
    <name evidence="2" type="ORF">bcere0026_8100</name>
</gene>
<evidence type="ECO:0000313" key="2">
    <source>
        <dbReference type="EMBL" id="EEL72187.1"/>
    </source>
</evidence>
<evidence type="ECO:0000259" key="1">
    <source>
        <dbReference type="Pfam" id="PF24957"/>
    </source>
</evidence>
<organism evidence="2">
    <name type="scientific">Bacillus mycoides</name>
    <dbReference type="NCBI Taxonomy" id="1405"/>
    <lineage>
        <taxon>Bacteria</taxon>
        <taxon>Bacillati</taxon>
        <taxon>Bacillota</taxon>
        <taxon>Bacilli</taxon>
        <taxon>Bacillales</taxon>
        <taxon>Bacillaceae</taxon>
        <taxon>Bacillus</taxon>
        <taxon>Bacillus cereus group</taxon>
    </lineage>
</organism>
<reference evidence="2" key="1">
    <citation type="journal article" date="2012" name="Genome Res.">
        <title>Genomic characterization of the Bacillus cereus sensu lato species: Backdrop to the evolution of Bacillus anthracis.</title>
        <authorList>
            <person name="Zwick M.E."/>
            <person name="Joseph S.J."/>
            <person name="Didelot X."/>
            <person name="Chen P.E."/>
            <person name="Bishop-Lilly K.A."/>
            <person name="Stewart A.C."/>
            <person name="Willner K."/>
            <person name="Nolan N."/>
            <person name="Lentz S."/>
            <person name="Thomason M.K."/>
            <person name="Sozhamannan S."/>
            <person name="Mateczun A.J."/>
            <person name="Du L."/>
            <person name="Read T.D."/>
        </authorList>
    </citation>
    <scope>NUCLEOTIDE SEQUENCE [LARGE SCALE GENOMIC DNA]</scope>
    <source>
        <strain evidence="2">AH603</strain>
    </source>
</reference>
<dbReference type="InterPro" id="IPR056666">
    <property type="entry name" value="DrmE_C"/>
</dbReference>